<name>A0A1I2MSC3_9ACTN</name>
<evidence type="ECO:0000313" key="3">
    <source>
        <dbReference type="Proteomes" id="UP000199645"/>
    </source>
</evidence>
<dbReference type="PANTHER" id="PTHR35908:SF1">
    <property type="entry name" value="CONSERVED PROTEIN"/>
    <property type="match status" value="1"/>
</dbReference>
<dbReference type="RefSeq" id="WP_093622170.1">
    <property type="nucleotide sequence ID" value="NZ_BOMT01000113.1"/>
</dbReference>
<dbReference type="PANTHER" id="PTHR35908">
    <property type="entry name" value="HYPOTHETICAL FUSION PROTEIN"/>
    <property type="match status" value="1"/>
</dbReference>
<feature type="domain" description="VOC" evidence="1">
    <location>
        <begin position="9"/>
        <end position="128"/>
    </location>
</feature>
<sequence>MPETDRWARSDWWGVVLDAPDVEVLATFYAELRGWSIWRREPGNIVLDLGEGVAYLMVQHNPDYVRPVWPAEGGRQQMMLHLDFEVTDLESAVAHAVRLGAELPDHQPQKNVRVLLDPAGHPFCLYTS</sequence>
<proteinExistence type="predicted"/>
<organism evidence="2 3">
    <name type="scientific">Actinoplanes philippinensis</name>
    <dbReference type="NCBI Taxonomy" id="35752"/>
    <lineage>
        <taxon>Bacteria</taxon>
        <taxon>Bacillati</taxon>
        <taxon>Actinomycetota</taxon>
        <taxon>Actinomycetes</taxon>
        <taxon>Micromonosporales</taxon>
        <taxon>Micromonosporaceae</taxon>
        <taxon>Actinoplanes</taxon>
    </lineage>
</organism>
<accession>A0A1I2MSC3</accession>
<dbReference type="InterPro" id="IPR037523">
    <property type="entry name" value="VOC_core"/>
</dbReference>
<dbReference type="Gene3D" id="3.10.180.10">
    <property type="entry name" value="2,3-Dihydroxybiphenyl 1,2-Dioxygenase, domain 1"/>
    <property type="match status" value="1"/>
</dbReference>
<dbReference type="SUPFAM" id="SSF54593">
    <property type="entry name" value="Glyoxalase/Bleomycin resistance protein/Dihydroxybiphenyl dioxygenase"/>
    <property type="match status" value="1"/>
</dbReference>
<dbReference type="EMBL" id="FONV01000033">
    <property type="protein sequence ID" value="SFF94313.1"/>
    <property type="molecule type" value="Genomic_DNA"/>
</dbReference>
<dbReference type="Pfam" id="PF18029">
    <property type="entry name" value="Glyoxalase_6"/>
    <property type="match status" value="1"/>
</dbReference>
<dbReference type="OrthoDB" id="4211373at2"/>
<evidence type="ECO:0000259" key="1">
    <source>
        <dbReference type="PROSITE" id="PS51819"/>
    </source>
</evidence>
<gene>
    <name evidence="2" type="ORF">SAMN05421541_13326</name>
</gene>
<protein>
    <recommendedName>
        <fullName evidence="1">VOC domain-containing protein</fullName>
    </recommendedName>
</protein>
<dbReference type="Proteomes" id="UP000199645">
    <property type="component" value="Unassembled WGS sequence"/>
</dbReference>
<keyword evidence="3" id="KW-1185">Reference proteome</keyword>
<dbReference type="CDD" id="cd06587">
    <property type="entry name" value="VOC"/>
    <property type="match status" value="1"/>
</dbReference>
<dbReference type="InterPro" id="IPR041581">
    <property type="entry name" value="Glyoxalase_6"/>
</dbReference>
<dbReference type="InterPro" id="IPR029068">
    <property type="entry name" value="Glyas_Bleomycin-R_OHBP_Dase"/>
</dbReference>
<dbReference type="PROSITE" id="PS51819">
    <property type="entry name" value="VOC"/>
    <property type="match status" value="1"/>
</dbReference>
<dbReference type="AlphaFoldDB" id="A0A1I2MSC3"/>
<dbReference type="STRING" id="35752.SAMN05421541_13326"/>
<reference evidence="2 3" key="1">
    <citation type="submission" date="2016-10" db="EMBL/GenBank/DDBJ databases">
        <authorList>
            <person name="de Groot N.N."/>
        </authorList>
    </citation>
    <scope>NUCLEOTIDE SEQUENCE [LARGE SCALE GENOMIC DNA]</scope>
    <source>
        <strain evidence="2 3">DSM 43019</strain>
    </source>
</reference>
<evidence type="ECO:0000313" key="2">
    <source>
        <dbReference type="EMBL" id="SFF94313.1"/>
    </source>
</evidence>